<dbReference type="OMA" id="TTESTHW"/>
<reference evidence="1 2" key="1">
    <citation type="journal article" date="2011" name="J. Gen. Appl. Microbiol.">
        <title>Draft genome sequencing of the enigmatic yeast Saitoella complicata.</title>
        <authorList>
            <person name="Nishida H."/>
            <person name="Hamamoto M."/>
            <person name="Sugiyama J."/>
        </authorList>
    </citation>
    <scope>NUCLEOTIDE SEQUENCE [LARGE SCALE GENOMIC DNA]</scope>
    <source>
        <strain evidence="1 2">NRRL Y-17804</strain>
    </source>
</reference>
<keyword evidence="2" id="KW-1185">Reference proteome</keyword>
<sequence>MYLNMDEVPYSELSDSGRVLRRARMCALIKIGRSHNEVMEPCKVAPSTLSNITKRCLNSAVFMDVPRSGGPTKHDERDDKRIVRLVRSGVEKNAVVAAAPFNMTAEKPNSAKTVREILHQNGGKSRIKPRKPFLSRKAREERLNGDRWCLLTTPKLNVLPAPTTESTHWRWELLCAWRNVGAGIDRLALVRTLGKGDRRPALDQSGRGTVS</sequence>
<reference evidence="1 2" key="2">
    <citation type="journal article" date="2014" name="J. Gen. Appl. Microbiol.">
        <title>The early diverging ascomycetous budding yeast Saitoella complicata has three histone deacetylases belonging to the Clr6, Hos2, and Rpd3 lineages.</title>
        <authorList>
            <person name="Nishida H."/>
            <person name="Matsumoto T."/>
            <person name="Kondo S."/>
            <person name="Hamamoto M."/>
            <person name="Yoshikawa H."/>
        </authorList>
    </citation>
    <scope>NUCLEOTIDE SEQUENCE [LARGE SCALE GENOMIC DNA]</scope>
    <source>
        <strain evidence="1 2">NRRL Y-17804</strain>
    </source>
</reference>
<evidence type="ECO:0000313" key="2">
    <source>
        <dbReference type="Proteomes" id="UP000033140"/>
    </source>
</evidence>
<dbReference type="EMBL" id="BACD03000012">
    <property type="protein sequence ID" value="GAO48080.1"/>
    <property type="molecule type" value="Genomic_DNA"/>
</dbReference>
<dbReference type="SUPFAM" id="SSF46689">
    <property type="entry name" value="Homeodomain-like"/>
    <property type="match status" value="1"/>
</dbReference>
<dbReference type="InterPro" id="IPR009057">
    <property type="entry name" value="Homeodomain-like_sf"/>
</dbReference>
<accession>A0A0E9NF95</accession>
<dbReference type="AlphaFoldDB" id="A0A0E9NF95"/>
<comment type="caution">
    <text evidence="1">The sequence shown here is derived from an EMBL/GenBank/DDBJ whole genome shotgun (WGS) entry which is preliminary data.</text>
</comment>
<organism evidence="1 2">
    <name type="scientific">Saitoella complicata (strain BCRC 22490 / CBS 7301 / JCM 7358 / NBRC 10748 / NRRL Y-17804)</name>
    <dbReference type="NCBI Taxonomy" id="698492"/>
    <lineage>
        <taxon>Eukaryota</taxon>
        <taxon>Fungi</taxon>
        <taxon>Dikarya</taxon>
        <taxon>Ascomycota</taxon>
        <taxon>Taphrinomycotina</taxon>
        <taxon>Taphrinomycotina incertae sedis</taxon>
        <taxon>Saitoella</taxon>
    </lineage>
</organism>
<protein>
    <recommendedName>
        <fullName evidence="3">Transposase Tc1-like domain-containing protein</fullName>
    </recommendedName>
</protein>
<name>A0A0E9NF95_SAICN</name>
<proteinExistence type="predicted"/>
<reference evidence="1 2" key="3">
    <citation type="journal article" date="2015" name="Genome Announc.">
        <title>Draft Genome Sequence of the Archiascomycetous Yeast Saitoella complicata.</title>
        <authorList>
            <person name="Yamauchi K."/>
            <person name="Kondo S."/>
            <person name="Hamamoto M."/>
            <person name="Takahashi Y."/>
            <person name="Ogura Y."/>
            <person name="Hayashi T."/>
            <person name="Nishida H."/>
        </authorList>
    </citation>
    <scope>NUCLEOTIDE SEQUENCE [LARGE SCALE GENOMIC DNA]</scope>
    <source>
        <strain evidence="1 2">NRRL Y-17804</strain>
    </source>
</reference>
<gene>
    <name evidence="1" type="ORF">G7K_2267-t1</name>
</gene>
<evidence type="ECO:0000313" key="1">
    <source>
        <dbReference type="EMBL" id="GAO48080.1"/>
    </source>
</evidence>
<dbReference type="Proteomes" id="UP000033140">
    <property type="component" value="Unassembled WGS sequence"/>
</dbReference>
<evidence type="ECO:0008006" key="3">
    <source>
        <dbReference type="Google" id="ProtNLM"/>
    </source>
</evidence>